<keyword evidence="3" id="KW-1003">Cell membrane</keyword>
<protein>
    <submittedName>
        <fullName evidence="9">SA1341 protein</fullName>
    </submittedName>
</protein>
<evidence type="ECO:0000313" key="10">
    <source>
        <dbReference type="Proteomes" id="UP000032744"/>
    </source>
</evidence>
<dbReference type="Gene3D" id="1.20.1250.20">
    <property type="entry name" value="MFS general substrate transporter like domains"/>
    <property type="match status" value="1"/>
</dbReference>
<keyword evidence="5 7" id="KW-1133">Transmembrane helix</keyword>
<feature type="transmembrane region" description="Helical" evidence="7">
    <location>
        <begin position="383"/>
        <end position="401"/>
    </location>
</feature>
<dbReference type="KEGG" id="saut:SAI1T1_2010970"/>
<dbReference type="KEGG" id="sauk:SAI3T3_1010970"/>
<feature type="transmembrane region" description="Helical" evidence="7">
    <location>
        <begin position="96"/>
        <end position="125"/>
    </location>
</feature>
<dbReference type="PANTHER" id="PTHR23513">
    <property type="entry name" value="INTEGRAL MEMBRANE EFFLUX PROTEIN-RELATED"/>
    <property type="match status" value="1"/>
</dbReference>
<feature type="transmembrane region" description="Helical" evidence="7">
    <location>
        <begin position="293"/>
        <end position="311"/>
    </location>
</feature>
<dbReference type="KEGG" id="sauy:SAI8T7_1010980"/>
<feature type="transmembrane region" description="Helical" evidence="7">
    <location>
        <begin position="232"/>
        <end position="253"/>
    </location>
</feature>
<comment type="subcellular location">
    <subcellularLocation>
        <location evidence="1">Cell membrane</location>
        <topology evidence="1">Multi-pass membrane protein</topology>
    </subcellularLocation>
</comment>
<evidence type="ECO:0000256" key="4">
    <source>
        <dbReference type="ARBA" id="ARBA00022692"/>
    </source>
</evidence>
<dbReference type="InterPro" id="IPR036259">
    <property type="entry name" value="MFS_trans_sf"/>
</dbReference>
<gene>
    <name evidence="9" type="ORF">SAI7S6_1010990</name>
</gene>
<feature type="transmembrane region" description="Helical" evidence="7">
    <location>
        <begin position="50"/>
        <end position="75"/>
    </location>
</feature>
<dbReference type="InterPro" id="IPR011701">
    <property type="entry name" value="MFS"/>
</dbReference>
<feature type="domain" description="Major facilitator superfamily (MFS) profile" evidence="8">
    <location>
        <begin position="12"/>
        <end position="405"/>
    </location>
</feature>
<dbReference type="KEGG" id="sauw:SAI5S5_1010940"/>
<feature type="transmembrane region" description="Helical" evidence="7">
    <location>
        <begin position="20"/>
        <end position="44"/>
    </location>
</feature>
<sequence length="411" mass="45928">MNKRDRMSYTSVLFNKNFTFYLIGIAFSNMGSAFTTFVFPLMILKLTGSAFQVGIVSALSFIPYAILGLPAGALIDRLNKKTIMKCADIIRFVSYLSIPVLSFFNMLSIFQIYVVAIISGIGLVFHSISEVSIIPSIVKEEDLASANSYIYATQNVSEFLGPIIGGLLYTYMGYSILIFIDSMTFLLSFFSLILIKIETKSIFNQEKLSGKNFLSDVKVGFDYLLSNSTIRVMAVVVSLSNLIISPYYIYIVMFVKEDMNQSSQALGLVLGISSLGALIGSLSASFLLKLFNFGKLIVIILFLDTIFRLMLPFSTYIFILIPLLGLTYMTQSILNIAIITLRQKKCSENMLGRVNSVFKTMVFAFRPIGLFLGGILLENKGGFYALTISAVLFIPLVLYILKNRFYQVEEY</sequence>
<feature type="transmembrane region" description="Helical" evidence="7">
    <location>
        <begin position="360"/>
        <end position="377"/>
    </location>
</feature>
<organism evidence="9 10">
    <name type="scientific">Staphylococcus aureus subsp. aureus ST228</name>
    <dbReference type="NCBI Taxonomy" id="1074919"/>
    <lineage>
        <taxon>Bacteria</taxon>
        <taxon>Bacillati</taxon>
        <taxon>Bacillota</taxon>
        <taxon>Bacilli</taxon>
        <taxon>Bacillales</taxon>
        <taxon>Staphylococcaceae</taxon>
        <taxon>Staphylococcus</taxon>
    </lineage>
</organism>
<evidence type="ECO:0000256" key="5">
    <source>
        <dbReference type="ARBA" id="ARBA00022989"/>
    </source>
</evidence>
<dbReference type="SUPFAM" id="SSF103473">
    <property type="entry name" value="MFS general substrate transporter"/>
    <property type="match status" value="1"/>
</dbReference>
<evidence type="ECO:0000259" key="8">
    <source>
        <dbReference type="PROSITE" id="PS50850"/>
    </source>
</evidence>
<proteinExistence type="predicted"/>
<dbReference type="EMBL" id="HE579071">
    <property type="protein sequence ID" value="CCJ22845.1"/>
    <property type="molecule type" value="Genomic_DNA"/>
</dbReference>
<dbReference type="PANTHER" id="PTHR23513:SF6">
    <property type="entry name" value="MAJOR FACILITATOR SUPERFAMILY ASSOCIATED DOMAIN-CONTAINING PROTEIN"/>
    <property type="match status" value="1"/>
</dbReference>
<evidence type="ECO:0000256" key="7">
    <source>
        <dbReference type="SAM" id="Phobius"/>
    </source>
</evidence>
<dbReference type="Proteomes" id="UP000032744">
    <property type="component" value="Chromosome"/>
</dbReference>
<dbReference type="PROSITE" id="PS50850">
    <property type="entry name" value="MFS"/>
    <property type="match status" value="1"/>
</dbReference>
<dbReference type="AlphaFoldDB" id="A0A7U7IEK6"/>
<accession>A0A7U7IEK6</accession>
<name>A0A7U7IEK6_STAAU</name>
<dbReference type="CDD" id="cd06173">
    <property type="entry name" value="MFS_MefA_like"/>
    <property type="match status" value="1"/>
</dbReference>
<feature type="transmembrane region" description="Helical" evidence="7">
    <location>
        <begin position="265"/>
        <end position="288"/>
    </location>
</feature>
<evidence type="ECO:0000256" key="2">
    <source>
        <dbReference type="ARBA" id="ARBA00022448"/>
    </source>
</evidence>
<reference evidence="9 10" key="1">
    <citation type="journal article" date="2012" name="PLoS ONE">
        <title>Short term evolution of a highly transmissible methicillin-resistant Staphylococcus aureus clone (ST228) in a tertiary care hospital.</title>
        <authorList>
            <person name="Vogel V."/>
            <person name="Falquet L."/>
            <person name="Calderon-Copete S.P."/>
            <person name="Basset P."/>
            <person name="Blanc D.S."/>
        </authorList>
    </citation>
    <scope>NUCLEOTIDE SEQUENCE [LARGE SCALE GENOMIC DNA]</scope>
    <source>
        <strain evidence="10">ST228/18412</strain>
    </source>
</reference>
<feature type="transmembrane region" description="Helical" evidence="7">
    <location>
        <begin position="317"/>
        <end position="339"/>
    </location>
</feature>
<dbReference type="GO" id="GO:0005886">
    <property type="term" value="C:plasma membrane"/>
    <property type="evidence" value="ECO:0007669"/>
    <property type="project" value="UniProtKB-SubCell"/>
</dbReference>
<dbReference type="GO" id="GO:0022857">
    <property type="term" value="F:transmembrane transporter activity"/>
    <property type="evidence" value="ECO:0007669"/>
    <property type="project" value="InterPro"/>
</dbReference>
<evidence type="ECO:0000256" key="6">
    <source>
        <dbReference type="ARBA" id="ARBA00023136"/>
    </source>
</evidence>
<dbReference type="InterPro" id="IPR020846">
    <property type="entry name" value="MFS_dom"/>
</dbReference>
<feature type="transmembrane region" description="Helical" evidence="7">
    <location>
        <begin position="171"/>
        <end position="195"/>
    </location>
</feature>
<keyword evidence="6 7" id="KW-0472">Membrane</keyword>
<keyword evidence="4 7" id="KW-0812">Transmembrane</keyword>
<dbReference type="KEGG" id="sauv:SAI7S6_1010990"/>
<evidence type="ECO:0000313" key="9">
    <source>
        <dbReference type="EMBL" id="CCJ22845.1"/>
    </source>
</evidence>
<evidence type="ECO:0000256" key="3">
    <source>
        <dbReference type="ARBA" id="ARBA00022475"/>
    </source>
</evidence>
<dbReference type="KEGG" id="saux:SAI6T6_1010950"/>
<dbReference type="KEGG" id="sauq:SAI4T8_1010980"/>
<keyword evidence="2" id="KW-0813">Transport</keyword>
<dbReference type="KEGG" id="sauj:SAI2T2_1010990"/>
<dbReference type="Pfam" id="PF07690">
    <property type="entry name" value="MFS_1"/>
    <property type="match status" value="1"/>
</dbReference>
<evidence type="ECO:0000256" key="1">
    <source>
        <dbReference type="ARBA" id="ARBA00004651"/>
    </source>
</evidence>